<proteinExistence type="predicted"/>
<dbReference type="AlphaFoldDB" id="A0AAW1Q572"/>
<dbReference type="Proteomes" id="UP001438707">
    <property type="component" value="Unassembled WGS sequence"/>
</dbReference>
<sequence length="221" mass="23731">MASRPLLSSSSSECQLSLKGLGPPRARTFQSVAASSWTRGHHLQLAAAAHGSQPSASPGALDLELYQALLEKADACTYQPPHGQLGGRAGRRCILEDGERILLRCIRLQLQLAAPYTMLLENLRLQNRGREGEIPGAALQAMRRLSSTSASTAPHELTSESLEVFEVALEILQSLDNAAWTLAFIADATTIWPSLNSHSSNLSRWTSRSGGTIIAGRAALH</sequence>
<organism evidence="1 2">
    <name type="scientific">Apatococcus lobatus</name>
    <dbReference type="NCBI Taxonomy" id="904363"/>
    <lineage>
        <taxon>Eukaryota</taxon>
        <taxon>Viridiplantae</taxon>
        <taxon>Chlorophyta</taxon>
        <taxon>core chlorophytes</taxon>
        <taxon>Trebouxiophyceae</taxon>
        <taxon>Chlorellales</taxon>
        <taxon>Chlorellaceae</taxon>
        <taxon>Apatococcus</taxon>
    </lineage>
</organism>
<evidence type="ECO:0000313" key="2">
    <source>
        <dbReference type="Proteomes" id="UP001438707"/>
    </source>
</evidence>
<keyword evidence="2" id="KW-1185">Reference proteome</keyword>
<comment type="caution">
    <text evidence="1">The sequence shown here is derived from an EMBL/GenBank/DDBJ whole genome shotgun (WGS) entry which is preliminary data.</text>
</comment>
<reference evidence="1 2" key="1">
    <citation type="journal article" date="2024" name="Nat. Commun.">
        <title>Phylogenomics reveals the evolutionary origins of lichenization in chlorophyte algae.</title>
        <authorList>
            <person name="Puginier C."/>
            <person name="Libourel C."/>
            <person name="Otte J."/>
            <person name="Skaloud P."/>
            <person name="Haon M."/>
            <person name="Grisel S."/>
            <person name="Petersen M."/>
            <person name="Berrin J.G."/>
            <person name="Delaux P.M."/>
            <person name="Dal Grande F."/>
            <person name="Keller J."/>
        </authorList>
    </citation>
    <scope>NUCLEOTIDE SEQUENCE [LARGE SCALE GENOMIC DNA]</scope>
    <source>
        <strain evidence="1 2">SAG 2145</strain>
    </source>
</reference>
<gene>
    <name evidence="1" type="ORF">WJX74_003149</name>
</gene>
<evidence type="ECO:0000313" key="1">
    <source>
        <dbReference type="EMBL" id="KAK9816007.1"/>
    </source>
</evidence>
<protein>
    <submittedName>
        <fullName evidence="1">Uncharacterized protein</fullName>
    </submittedName>
</protein>
<name>A0AAW1Q572_9CHLO</name>
<dbReference type="EMBL" id="JALJOS010000098">
    <property type="protein sequence ID" value="KAK9816007.1"/>
    <property type="molecule type" value="Genomic_DNA"/>
</dbReference>
<accession>A0AAW1Q572</accession>